<keyword evidence="1" id="KW-0175">Coiled coil</keyword>
<dbReference type="AlphaFoldDB" id="A0A6A6VFC3"/>
<evidence type="ECO:0000313" key="3">
    <source>
        <dbReference type="EMBL" id="KAF2747787.1"/>
    </source>
</evidence>
<reference evidence="3" key="1">
    <citation type="journal article" date="2020" name="Stud. Mycol.">
        <title>101 Dothideomycetes genomes: a test case for predicting lifestyles and emergence of pathogens.</title>
        <authorList>
            <person name="Haridas S."/>
            <person name="Albert R."/>
            <person name="Binder M."/>
            <person name="Bloem J."/>
            <person name="Labutti K."/>
            <person name="Salamov A."/>
            <person name="Andreopoulos B."/>
            <person name="Baker S."/>
            <person name="Barry K."/>
            <person name="Bills G."/>
            <person name="Bluhm B."/>
            <person name="Cannon C."/>
            <person name="Castanera R."/>
            <person name="Culley D."/>
            <person name="Daum C."/>
            <person name="Ezra D."/>
            <person name="Gonzalez J."/>
            <person name="Henrissat B."/>
            <person name="Kuo A."/>
            <person name="Liang C."/>
            <person name="Lipzen A."/>
            <person name="Lutzoni F."/>
            <person name="Magnuson J."/>
            <person name="Mondo S."/>
            <person name="Nolan M."/>
            <person name="Ohm R."/>
            <person name="Pangilinan J."/>
            <person name="Park H.-J."/>
            <person name="Ramirez L."/>
            <person name="Alfaro M."/>
            <person name="Sun H."/>
            <person name="Tritt A."/>
            <person name="Yoshinaga Y."/>
            <person name="Zwiers L.-H."/>
            <person name="Turgeon B."/>
            <person name="Goodwin S."/>
            <person name="Spatafora J."/>
            <person name="Crous P."/>
            <person name="Grigoriev I."/>
        </authorList>
    </citation>
    <scope>NUCLEOTIDE SEQUENCE</scope>
    <source>
        <strain evidence="3">CBS 119925</strain>
    </source>
</reference>
<keyword evidence="4" id="KW-1185">Reference proteome</keyword>
<evidence type="ECO:0000256" key="2">
    <source>
        <dbReference type="SAM" id="MobiDB-lite"/>
    </source>
</evidence>
<feature type="compositionally biased region" description="Basic and acidic residues" evidence="2">
    <location>
        <begin position="78"/>
        <end position="89"/>
    </location>
</feature>
<organism evidence="3 4">
    <name type="scientific">Sporormia fimetaria CBS 119925</name>
    <dbReference type="NCBI Taxonomy" id="1340428"/>
    <lineage>
        <taxon>Eukaryota</taxon>
        <taxon>Fungi</taxon>
        <taxon>Dikarya</taxon>
        <taxon>Ascomycota</taxon>
        <taxon>Pezizomycotina</taxon>
        <taxon>Dothideomycetes</taxon>
        <taxon>Pleosporomycetidae</taxon>
        <taxon>Pleosporales</taxon>
        <taxon>Sporormiaceae</taxon>
        <taxon>Sporormia</taxon>
    </lineage>
</organism>
<dbReference type="EMBL" id="MU006571">
    <property type="protein sequence ID" value="KAF2747787.1"/>
    <property type="molecule type" value="Genomic_DNA"/>
</dbReference>
<feature type="compositionally biased region" description="Polar residues" evidence="2">
    <location>
        <begin position="1"/>
        <end position="10"/>
    </location>
</feature>
<sequence length="371" mass="41521">MSQRRQTSGSDFPYHYFRGGFPPERRQWGAITIRSPPSRPAETALPQPRAVYRDQNERPLWHDQYAAPLPRTATEVRGLPHDPWQHPNHESGPSSARHHDTDFGQVGNEQTPMPQNESPLLVGGQDTMFEDFDIIAPHPPSHNIHTYPDLPHPGPAHSGEHETFESVRQSVLAERLRDIVYSPNRRLQARVDSYHGSTEDITPATGNDTAAELPVHTEDLGGYLDMGTLYRMMVELEGEDVELPLDPEIYLDARTLQQSRKSTAAPGNTRPPSPPEWYVGPEVYVNPSEREQLDTEAVNSTSTTLVGSSGSTGQGMDQTELSEVLEDINRRLNALEVAMDLESIERSRRRTRRSELLSSISARRAGGAARF</sequence>
<proteinExistence type="predicted"/>
<feature type="region of interest" description="Disordered" evidence="2">
    <location>
        <begin position="1"/>
        <end position="59"/>
    </location>
</feature>
<feature type="region of interest" description="Disordered" evidence="2">
    <location>
        <begin position="75"/>
        <end position="115"/>
    </location>
</feature>
<gene>
    <name evidence="3" type="ORF">M011DRAFT_476958</name>
</gene>
<name>A0A6A6VFC3_9PLEO</name>
<evidence type="ECO:0000256" key="1">
    <source>
        <dbReference type="SAM" id="Coils"/>
    </source>
</evidence>
<accession>A0A6A6VFC3</accession>
<evidence type="ECO:0000313" key="4">
    <source>
        <dbReference type="Proteomes" id="UP000799440"/>
    </source>
</evidence>
<dbReference type="Proteomes" id="UP000799440">
    <property type="component" value="Unassembled WGS sequence"/>
</dbReference>
<feature type="region of interest" description="Disordered" evidence="2">
    <location>
        <begin position="258"/>
        <end position="278"/>
    </location>
</feature>
<feature type="coiled-coil region" evidence="1">
    <location>
        <begin position="318"/>
        <end position="345"/>
    </location>
</feature>
<protein>
    <submittedName>
        <fullName evidence="3">Uncharacterized protein</fullName>
    </submittedName>
</protein>